<reference evidence="3 4" key="1">
    <citation type="submission" date="2024-01" db="EMBL/GenBank/DDBJ databases">
        <title>The complete chloroplast genome sequence of Lithospermum erythrorhizon: insights into the phylogenetic relationship among Boraginaceae species and the maternal lineages of purple gromwells.</title>
        <authorList>
            <person name="Okada T."/>
            <person name="Watanabe K."/>
        </authorList>
    </citation>
    <scope>NUCLEOTIDE SEQUENCE [LARGE SCALE GENOMIC DNA]</scope>
</reference>
<dbReference type="InterPro" id="IPR036397">
    <property type="entry name" value="RNaseH_sf"/>
</dbReference>
<name>A0AAV3PFU0_LITER</name>
<accession>A0AAV3PFU0</accession>
<sequence length="230" mass="26263">MISERDIEPNPDKIKAILNMQSLREYKDIQTLTGKFYWDEEYDKYFEELKEYLGSPKLLSQPEPGETLQLYLTVSEGGVSSVLIHEAEEKQRPIYYVSRVLHGSKENYLVIDKFAFASVISERKQKIYFESHPIQVVTDHPMNRVITSPQLSGSSRNEKGSGAEILIRGPNNVIIEYALRFAFPTTNNETEYEAMVAGLVIVQSLGINRIWVKEDSKLIIDQVKGICGKI</sequence>
<keyword evidence="4" id="KW-1185">Reference proteome</keyword>
<evidence type="ECO:0008006" key="5">
    <source>
        <dbReference type="Google" id="ProtNLM"/>
    </source>
</evidence>
<dbReference type="SUPFAM" id="SSF56672">
    <property type="entry name" value="DNA/RNA polymerases"/>
    <property type="match status" value="1"/>
</dbReference>
<evidence type="ECO:0000313" key="4">
    <source>
        <dbReference type="Proteomes" id="UP001454036"/>
    </source>
</evidence>
<protein>
    <recommendedName>
        <fullName evidence="5">Reverse transcriptase domain-containing protein</fullName>
    </recommendedName>
</protein>
<feature type="domain" description="RNase H type-1" evidence="1">
    <location>
        <begin position="157"/>
        <end position="225"/>
    </location>
</feature>
<dbReference type="GO" id="GO:0003676">
    <property type="term" value="F:nucleic acid binding"/>
    <property type="evidence" value="ECO:0007669"/>
    <property type="project" value="InterPro"/>
</dbReference>
<dbReference type="Gene3D" id="3.30.420.10">
    <property type="entry name" value="Ribonuclease H-like superfamily/Ribonuclease H"/>
    <property type="match status" value="1"/>
</dbReference>
<dbReference type="AlphaFoldDB" id="A0AAV3PFU0"/>
<dbReference type="InterPro" id="IPR012337">
    <property type="entry name" value="RNaseH-like_sf"/>
</dbReference>
<comment type="caution">
    <text evidence="3">The sequence shown here is derived from an EMBL/GenBank/DDBJ whole genome shotgun (WGS) entry which is preliminary data.</text>
</comment>
<dbReference type="InterPro" id="IPR002156">
    <property type="entry name" value="RNaseH_domain"/>
</dbReference>
<dbReference type="InterPro" id="IPR043502">
    <property type="entry name" value="DNA/RNA_pol_sf"/>
</dbReference>
<dbReference type="InterPro" id="IPR041577">
    <property type="entry name" value="RT_RNaseH_2"/>
</dbReference>
<dbReference type="SUPFAM" id="SSF53098">
    <property type="entry name" value="Ribonuclease H-like"/>
    <property type="match status" value="1"/>
</dbReference>
<evidence type="ECO:0000313" key="3">
    <source>
        <dbReference type="EMBL" id="GAA0150113.1"/>
    </source>
</evidence>
<dbReference type="PANTHER" id="PTHR48475">
    <property type="entry name" value="RIBONUCLEASE H"/>
    <property type="match status" value="1"/>
</dbReference>
<feature type="domain" description="Reverse transcriptase/retrotransposon-derived protein RNase H-like" evidence="2">
    <location>
        <begin position="38"/>
        <end position="136"/>
    </location>
</feature>
<gene>
    <name evidence="3" type="ORF">LIER_09124</name>
</gene>
<dbReference type="Pfam" id="PF13456">
    <property type="entry name" value="RVT_3"/>
    <property type="match status" value="1"/>
</dbReference>
<proteinExistence type="predicted"/>
<dbReference type="EMBL" id="BAABME010001530">
    <property type="protein sequence ID" value="GAA0150113.1"/>
    <property type="molecule type" value="Genomic_DNA"/>
</dbReference>
<dbReference type="GO" id="GO:0004523">
    <property type="term" value="F:RNA-DNA hybrid ribonuclease activity"/>
    <property type="evidence" value="ECO:0007669"/>
    <property type="project" value="InterPro"/>
</dbReference>
<dbReference type="Pfam" id="PF17919">
    <property type="entry name" value="RT_RNaseH_2"/>
    <property type="match status" value="1"/>
</dbReference>
<organism evidence="3 4">
    <name type="scientific">Lithospermum erythrorhizon</name>
    <name type="common">Purple gromwell</name>
    <name type="synonym">Lithospermum officinale var. erythrorhizon</name>
    <dbReference type="NCBI Taxonomy" id="34254"/>
    <lineage>
        <taxon>Eukaryota</taxon>
        <taxon>Viridiplantae</taxon>
        <taxon>Streptophyta</taxon>
        <taxon>Embryophyta</taxon>
        <taxon>Tracheophyta</taxon>
        <taxon>Spermatophyta</taxon>
        <taxon>Magnoliopsida</taxon>
        <taxon>eudicotyledons</taxon>
        <taxon>Gunneridae</taxon>
        <taxon>Pentapetalae</taxon>
        <taxon>asterids</taxon>
        <taxon>lamiids</taxon>
        <taxon>Boraginales</taxon>
        <taxon>Boraginaceae</taxon>
        <taxon>Boraginoideae</taxon>
        <taxon>Lithospermeae</taxon>
        <taxon>Lithospermum</taxon>
    </lineage>
</organism>
<dbReference type="Proteomes" id="UP001454036">
    <property type="component" value="Unassembled WGS sequence"/>
</dbReference>
<evidence type="ECO:0000259" key="1">
    <source>
        <dbReference type="Pfam" id="PF13456"/>
    </source>
</evidence>
<evidence type="ECO:0000259" key="2">
    <source>
        <dbReference type="Pfam" id="PF17919"/>
    </source>
</evidence>
<dbReference type="PANTHER" id="PTHR48475:SF2">
    <property type="entry name" value="RIBONUCLEASE H"/>
    <property type="match status" value="1"/>
</dbReference>